<dbReference type="Proteomes" id="UP000460221">
    <property type="component" value="Unassembled WGS sequence"/>
</dbReference>
<dbReference type="EMBL" id="WLYK01000001">
    <property type="protein sequence ID" value="MTD12555.1"/>
    <property type="molecule type" value="Genomic_DNA"/>
</dbReference>
<dbReference type="CDD" id="cd05233">
    <property type="entry name" value="SDR_c"/>
    <property type="match status" value="1"/>
</dbReference>
<evidence type="ECO:0000313" key="3">
    <source>
        <dbReference type="EMBL" id="MTD12555.1"/>
    </source>
</evidence>
<name>A0A7K1FEL9_9ACTN</name>
<dbReference type="RefSeq" id="WP_154766599.1">
    <property type="nucleotide sequence ID" value="NZ_WLYK01000001.1"/>
</dbReference>
<gene>
    <name evidence="3" type="ORF">GIS00_01170</name>
</gene>
<reference evidence="3 4" key="1">
    <citation type="submission" date="2019-11" db="EMBL/GenBank/DDBJ databases">
        <authorList>
            <person name="Jiang L.-Q."/>
        </authorList>
    </citation>
    <scope>NUCLEOTIDE SEQUENCE [LARGE SCALE GENOMIC DNA]</scope>
    <source>
        <strain evidence="3 4">YIM 132087</strain>
    </source>
</reference>
<dbReference type="Pfam" id="PF13561">
    <property type="entry name" value="adh_short_C2"/>
    <property type="match status" value="1"/>
</dbReference>
<dbReference type="PROSITE" id="PS00061">
    <property type="entry name" value="ADH_SHORT"/>
    <property type="match status" value="1"/>
</dbReference>
<dbReference type="InterPro" id="IPR020904">
    <property type="entry name" value="Sc_DH/Rdtase_CS"/>
</dbReference>
<dbReference type="InterPro" id="IPR036291">
    <property type="entry name" value="NAD(P)-bd_dom_sf"/>
</dbReference>
<dbReference type="PRINTS" id="PR00081">
    <property type="entry name" value="GDHRDH"/>
</dbReference>
<dbReference type="InterPro" id="IPR002347">
    <property type="entry name" value="SDR_fam"/>
</dbReference>
<comment type="caution">
    <text evidence="3">The sequence shown here is derived from an EMBL/GenBank/DDBJ whole genome shotgun (WGS) entry which is preliminary data.</text>
</comment>
<dbReference type="SUPFAM" id="SSF51735">
    <property type="entry name" value="NAD(P)-binding Rossmann-fold domains"/>
    <property type="match status" value="1"/>
</dbReference>
<protein>
    <submittedName>
        <fullName evidence="3">SDR family oxidoreductase</fullName>
    </submittedName>
</protein>
<keyword evidence="2" id="KW-0560">Oxidoreductase</keyword>
<dbReference type="AlphaFoldDB" id="A0A7K1FEL9"/>
<dbReference type="PANTHER" id="PTHR42760">
    <property type="entry name" value="SHORT-CHAIN DEHYDROGENASES/REDUCTASES FAMILY MEMBER"/>
    <property type="match status" value="1"/>
</dbReference>
<accession>A0A7K1FEL9</accession>
<evidence type="ECO:0000256" key="2">
    <source>
        <dbReference type="ARBA" id="ARBA00023002"/>
    </source>
</evidence>
<comment type="similarity">
    <text evidence="1">Belongs to the short-chain dehydrogenases/reductases (SDR) family.</text>
</comment>
<dbReference type="PANTHER" id="PTHR42760:SF115">
    <property type="entry name" value="3-OXOACYL-[ACYL-CARRIER-PROTEIN] REDUCTASE FABG"/>
    <property type="match status" value="1"/>
</dbReference>
<dbReference type="PRINTS" id="PR00080">
    <property type="entry name" value="SDRFAMILY"/>
</dbReference>
<sequence length="250" mass="25638">MGVLEGTVAIVTGAGSGMGKATAQLFVEEGAKVVLFDISGEEETVAQDMGANAVAVHGDVSQEQDVRRMVDTAVSTWGRLDSLCNVAGIVPNPGGLTADHGIEDFDRVVAVNLRGTFMAMKFAIPEMIRSGGGSIVNWGSLASYIGTEHVAGYAASKGGITQITKTAAIEYATSGIRVNAIAPGMIDTPIVQKTIESGHADLNAKLTARIPTGVLGSPREAAQVALFLVSSASSYVNGVMIPVDAGYLAG</sequence>
<keyword evidence="4" id="KW-1185">Reference proteome</keyword>
<proteinExistence type="inferred from homology"/>
<dbReference type="NCBIfam" id="NF005559">
    <property type="entry name" value="PRK07231.1"/>
    <property type="match status" value="1"/>
</dbReference>
<dbReference type="FunFam" id="3.40.50.720:FF:000084">
    <property type="entry name" value="Short-chain dehydrogenase reductase"/>
    <property type="match status" value="1"/>
</dbReference>
<evidence type="ECO:0000313" key="4">
    <source>
        <dbReference type="Proteomes" id="UP000460221"/>
    </source>
</evidence>
<dbReference type="GO" id="GO:0016616">
    <property type="term" value="F:oxidoreductase activity, acting on the CH-OH group of donors, NAD or NADP as acceptor"/>
    <property type="evidence" value="ECO:0007669"/>
    <property type="project" value="TreeGrafter"/>
</dbReference>
<dbReference type="Gene3D" id="3.40.50.720">
    <property type="entry name" value="NAD(P)-binding Rossmann-like Domain"/>
    <property type="match status" value="1"/>
</dbReference>
<evidence type="ECO:0000256" key="1">
    <source>
        <dbReference type="ARBA" id="ARBA00006484"/>
    </source>
</evidence>
<organism evidence="3 4">
    <name type="scientific">Nakamurella alba</name>
    <dbReference type="NCBI Taxonomy" id="2665158"/>
    <lineage>
        <taxon>Bacteria</taxon>
        <taxon>Bacillati</taxon>
        <taxon>Actinomycetota</taxon>
        <taxon>Actinomycetes</taxon>
        <taxon>Nakamurellales</taxon>
        <taxon>Nakamurellaceae</taxon>
        <taxon>Nakamurella</taxon>
    </lineage>
</organism>